<dbReference type="InterPro" id="IPR013783">
    <property type="entry name" value="Ig-like_fold"/>
</dbReference>
<evidence type="ECO:0000256" key="2">
    <source>
        <dbReference type="SAM" id="SignalP"/>
    </source>
</evidence>
<proteinExistence type="predicted"/>
<evidence type="ECO:0000259" key="3">
    <source>
        <dbReference type="Pfam" id="PF08770"/>
    </source>
</evidence>
<dbReference type="SUPFAM" id="SSF81296">
    <property type="entry name" value="E set domains"/>
    <property type="match status" value="1"/>
</dbReference>
<dbReference type="InterPro" id="IPR032711">
    <property type="entry name" value="SoxY"/>
</dbReference>
<evidence type="ECO:0000256" key="1">
    <source>
        <dbReference type="SAM" id="MobiDB-lite"/>
    </source>
</evidence>
<dbReference type="InterPro" id="IPR014756">
    <property type="entry name" value="Ig_E-set"/>
</dbReference>
<name>A0AAC8W429_9PROT</name>
<evidence type="ECO:0008006" key="7">
    <source>
        <dbReference type="Google" id="ProtNLM"/>
    </source>
</evidence>
<dbReference type="Proteomes" id="UP000069935">
    <property type="component" value="Chromosome 5"/>
</dbReference>
<dbReference type="Pfam" id="PF08770">
    <property type="entry name" value="SoxZ"/>
    <property type="match status" value="1"/>
</dbReference>
<organism evidence="5 6">
    <name type="scientific">Azospirillum thiophilum</name>
    <dbReference type="NCBI Taxonomy" id="528244"/>
    <lineage>
        <taxon>Bacteria</taxon>
        <taxon>Pseudomonadati</taxon>
        <taxon>Pseudomonadota</taxon>
        <taxon>Alphaproteobacteria</taxon>
        <taxon>Rhodospirillales</taxon>
        <taxon>Azospirillaceae</taxon>
        <taxon>Azospirillum</taxon>
    </lineage>
</organism>
<gene>
    <name evidence="5" type="ORF">AL072_27090</name>
</gene>
<evidence type="ECO:0000259" key="4">
    <source>
        <dbReference type="Pfam" id="PF13501"/>
    </source>
</evidence>
<feature type="chain" id="PRO_5041920063" description="Quinoprotein dehydrogenase-associated SoxYZ-like carrier" evidence="2">
    <location>
        <begin position="27"/>
        <end position="277"/>
    </location>
</feature>
<dbReference type="InterPro" id="IPR030831">
    <property type="entry name" value="Fuse-rel_SoxYZ"/>
</dbReference>
<keyword evidence="2" id="KW-0732">Signal</keyword>
<sequence>MARYPSIWLAIWLAGLLTILSTPAFAVTGTADDAARWDLLHDMYFKDRAVEEAGDRMRIDAPTRAHDAALVPVKVEVAPSLRLKTLSLLVDKNPVPLAAIFRFGPASAGSSIETRLRVNEYTTVRAIGETEDGRLLMAHVFVKAAGGCSAPALKDPQEAMARLGRIKVKLADTVTAGSPASAQVMIGHPNNSGLQFDQVSRTYIPAHYIESIVIRSGGRPVLEADTDISISEDPNLRFSFMPMEGESLEVVARDTKGATFTRSVPETPEQAKDGPAL</sequence>
<dbReference type="InterPro" id="IPR014880">
    <property type="entry name" value="SoxZ_dom"/>
</dbReference>
<protein>
    <recommendedName>
        <fullName evidence="7">Quinoprotein dehydrogenase-associated SoxYZ-like carrier</fullName>
    </recommendedName>
</protein>
<evidence type="ECO:0000313" key="5">
    <source>
        <dbReference type="EMBL" id="ALG74652.1"/>
    </source>
</evidence>
<feature type="domain" description="Sulphur oxidation protein SoxZ" evidence="3">
    <location>
        <begin position="172"/>
        <end position="264"/>
    </location>
</feature>
<reference evidence="6" key="1">
    <citation type="submission" date="2015-08" db="EMBL/GenBank/DDBJ databases">
        <title>Complete Genome Sequence of Azospirillum thiophilum BV-S.</title>
        <authorList>
            <person name="Fomenkov A."/>
            <person name="Vincze T."/>
            <person name="Grabovich M."/>
            <person name="Dubinina G."/>
            <person name="Orlova M."/>
            <person name="Belousova E."/>
            <person name="Roberts R.J."/>
        </authorList>
    </citation>
    <scope>NUCLEOTIDE SEQUENCE [LARGE SCALE GENOMIC DNA]</scope>
    <source>
        <strain evidence="6">BV-S</strain>
    </source>
</reference>
<reference evidence="5 6" key="2">
    <citation type="journal article" date="2016" name="Genome Announc.">
        <title>Complete Genome Sequence of a Strain of Azospirillum thiophilum Isolated from a Sulfide Spring.</title>
        <authorList>
            <person name="Fomenkov A."/>
            <person name="Vincze T."/>
            <person name="Grabovich M."/>
            <person name="Anton B.P."/>
            <person name="Dubinina G."/>
            <person name="Orlova M."/>
            <person name="Belousova E."/>
            <person name="Roberts R.J."/>
        </authorList>
    </citation>
    <scope>NUCLEOTIDE SEQUENCE [LARGE SCALE GENOMIC DNA]</scope>
    <source>
        <strain evidence="5 6">BV-S</strain>
    </source>
</reference>
<keyword evidence="6" id="KW-1185">Reference proteome</keyword>
<feature type="domain" description="Ig-like SoxY" evidence="4">
    <location>
        <begin position="44"/>
        <end position="148"/>
    </location>
</feature>
<feature type="region of interest" description="Disordered" evidence="1">
    <location>
        <begin position="258"/>
        <end position="277"/>
    </location>
</feature>
<accession>A0AAC8W429</accession>
<feature type="signal peptide" evidence="2">
    <location>
        <begin position="1"/>
        <end position="26"/>
    </location>
</feature>
<dbReference type="InterPro" id="IPR038162">
    <property type="entry name" value="SoxY_sf"/>
</dbReference>
<dbReference type="Gene3D" id="2.60.40.2470">
    <property type="entry name" value="SoxY domain"/>
    <property type="match status" value="1"/>
</dbReference>
<dbReference type="Gene3D" id="2.60.40.10">
    <property type="entry name" value="Immunoglobulins"/>
    <property type="match status" value="1"/>
</dbReference>
<dbReference type="RefSeq" id="WP_045585876.1">
    <property type="nucleotide sequence ID" value="NZ_CP012405.1"/>
</dbReference>
<dbReference type="EMBL" id="CP012405">
    <property type="protein sequence ID" value="ALG74652.1"/>
    <property type="molecule type" value="Genomic_DNA"/>
</dbReference>
<dbReference type="Pfam" id="PF13501">
    <property type="entry name" value="SoxY"/>
    <property type="match status" value="1"/>
</dbReference>
<dbReference type="AlphaFoldDB" id="A0AAC8W429"/>
<dbReference type="KEGG" id="ati:AL072_27090"/>
<dbReference type="NCBIfam" id="TIGR04557">
    <property type="entry name" value="fuse_rel_SoxYZ"/>
    <property type="match status" value="1"/>
</dbReference>
<evidence type="ECO:0000313" key="6">
    <source>
        <dbReference type="Proteomes" id="UP000069935"/>
    </source>
</evidence>